<name>A0ABS3Q4F0_9GAMM</name>
<dbReference type="EMBL" id="JAGETV010000008">
    <property type="protein sequence ID" value="MBO1927208.1"/>
    <property type="molecule type" value="Genomic_DNA"/>
</dbReference>
<dbReference type="Pfam" id="PF04445">
    <property type="entry name" value="SAM_MT"/>
    <property type="match status" value="1"/>
</dbReference>
<protein>
    <recommendedName>
        <fullName evidence="1">Ribosomal RNA small subunit methyltransferase J</fullName>
        <ecNumber evidence="1">2.1.1.242</ecNumber>
    </recommendedName>
    <alternativeName>
        <fullName evidence="1">16S rRNA m2G1516 methyltransferase</fullName>
    </alternativeName>
    <alternativeName>
        <fullName evidence="1">rRNA (guanine-N(2)-)-methyltransferase</fullName>
    </alternativeName>
</protein>
<feature type="binding site" evidence="1">
    <location>
        <begin position="124"/>
        <end position="125"/>
    </location>
    <ligand>
        <name>S-adenosyl-L-methionine</name>
        <dbReference type="ChEBI" id="CHEBI:59789"/>
    </ligand>
</feature>
<dbReference type="PANTHER" id="PTHR36112">
    <property type="entry name" value="RIBOSOMAL RNA SMALL SUBUNIT METHYLTRANSFERASE J"/>
    <property type="match status" value="1"/>
</dbReference>
<reference evidence="2 3" key="1">
    <citation type="submission" date="2021-03" db="EMBL/GenBank/DDBJ databases">
        <title>Thiomicrorhabdus sp.nov.,novel sulfur-oxidizing bacteria isolated from coastal sediment.</title>
        <authorList>
            <person name="Liu X."/>
        </authorList>
    </citation>
    <scope>NUCLEOTIDE SEQUENCE [LARGE SCALE GENOMIC DNA]</scope>
    <source>
        <strain evidence="2 3">6S2-11</strain>
    </source>
</reference>
<comment type="function">
    <text evidence="1">Specifically methylates the guanosine in position 1516 of 16S rRNA.</text>
</comment>
<dbReference type="GO" id="GO:0032259">
    <property type="term" value="P:methylation"/>
    <property type="evidence" value="ECO:0007669"/>
    <property type="project" value="UniProtKB-KW"/>
</dbReference>
<dbReference type="InterPro" id="IPR007536">
    <property type="entry name" value="16SrRNA_methylTrfase_J"/>
</dbReference>
<dbReference type="RefSeq" id="WP_208148795.1">
    <property type="nucleotide sequence ID" value="NZ_JAGETV010000008.1"/>
</dbReference>
<dbReference type="GO" id="GO:0008168">
    <property type="term" value="F:methyltransferase activity"/>
    <property type="evidence" value="ECO:0007669"/>
    <property type="project" value="UniProtKB-KW"/>
</dbReference>
<dbReference type="EC" id="2.1.1.242" evidence="1"/>
<keyword evidence="1" id="KW-0963">Cytoplasm</keyword>
<comment type="catalytic activity">
    <reaction evidence="1">
        <text>guanosine(1516) in 16S rRNA + S-adenosyl-L-methionine = N(2)-methylguanosine(1516) in 16S rRNA + S-adenosyl-L-homocysteine + H(+)</text>
        <dbReference type="Rhea" id="RHEA:43220"/>
        <dbReference type="Rhea" id="RHEA-COMP:10412"/>
        <dbReference type="Rhea" id="RHEA-COMP:10413"/>
        <dbReference type="ChEBI" id="CHEBI:15378"/>
        <dbReference type="ChEBI" id="CHEBI:57856"/>
        <dbReference type="ChEBI" id="CHEBI:59789"/>
        <dbReference type="ChEBI" id="CHEBI:74269"/>
        <dbReference type="ChEBI" id="CHEBI:74481"/>
        <dbReference type="EC" id="2.1.1.242"/>
    </reaction>
</comment>
<keyword evidence="1" id="KW-0949">S-adenosyl-L-methionine</keyword>
<keyword evidence="1" id="KW-0698">rRNA processing</keyword>
<comment type="subcellular location">
    <subcellularLocation>
        <location evidence="1">Cytoplasm</location>
    </subcellularLocation>
</comment>
<dbReference type="Proteomes" id="UP000664835">
    <property type="component" value="Unassembled WGS sequence"/>
</dbReference>
<evidence type="ECO:0000313" key="3">
    <source>
        <dbReference type="Proteomes" id="UP000664835"/>
    </source>
</evidence>
<dbReference type="SUPFAM" id="SSF53335">
    <property type="entry name" value="S-adenosyl-L-methionine-dependent methyltransferases"/>
    <property type="match status" value="1"/>
</dbReference>
<keyword evidence="1 2" id="KW-0489">Methyltransferase</keyword>
<dbReference type="Gene3D" id="3.40.50.150">
    <property type="entry name" value="Vaccinia Virus protein VP39"/>
    <property type="match status" value="1"/>
</dbReference>
<gene>
    <name evidence="1" type="primary">rsmJ</name>
    <name evidence="2" type="ORF">J3998_06420</name>
</gene>
<dbReference type="InterPro" id="IPR029063">
    <property type="entry name" value="SAM-dependent_MTases_sf"/>
</dbReference>
<keyword evidence="1" id="KW-0808">Transferase</keyword>
<organism evidence="2 3">
    <name type="scientific">Thiomicrorhabdus marina</name>
    <dbReference type="NCBI Taxonomy" id="2818442"/>
    <lineage>
        <taxon>Bacteria</taxon>
        <taxon>Pseudomonadati</taxon>
        <taxon>Pseudomonadota</taxon>
        <taxon>Gammaproteobacteria</taxon>
        <taxon>Thiotrichales</taxon>
        <taxon>Piscirickettsiaceae</taxon>
        <taxon>Thiomicrorhabdus</taxon>
    </lineage>
</organism>
<comment type="similarity">
    <text evidence="1">Belongs to the methyltransferase superfamily. RsmJ family.</text>
</comment>
<proteinExistence type="inferred from homology"/>
<dbReference type="HAMAP" id="MF_01523">
    <property type="entry name" value="16SrRNA_methyltr_J"/>
    <property type="match status" value="1"/>
</dbReference>
<sequence length="277" mass="30630">MQVYIDDREFPEKAQALAKRLQLPILTECDFRKKEDALLTWQTPKKSEYLQLSLLPPDSGVISIDFFGGKKAHRRQFGGGKGQPLVRAMGSVENGQPSIFDATAGMGGDAFVLASLGFKVHMNERSSIIAALLDDALQRAQLMADNGELDRESMQILQNLSLSHGDSAQVISEFARQGVRFDSIYLDPMYPHKKKKAATKKEMATFQKLLGPDMDSSHLLESALQHANYRVAVKRPKGAEPIAHSVQPSTAIESPNTRYDIYSIKALIASGSLQQNR</sequence>
<keyword evidence="3" id="KW-1185">Reference proteome</keyword>
<comment type="caution">
    <text evidence="2">The sequence shown here is derived from an EMBL/GenBank/DDBJ whole genome shotgun (WGS) entry which is preliminary data.</text>
</comment>
<evidence type="ECO:0000256" key="1">
    <source>
        <dbReference type="HAMAP-Rule" id="MF_01523"/>
    </source>
</evidence>
<dbReference type="PANTHER" id="PTHR36112:SF1">
    <property type="entry name" value="RIBOSOMAL RNA SMALL SUBUNIT METHYLTRANSFERASE J"/>
    <property type="match status" value="1"/>
</dbReference>
<comment type="caution">
    <text evidence="1">Lacks conserved residue(s) required for the propagation of feature annotation.</text>
</comment>
<feature type="binding site" evidence="1">
    <location>
        <position position="187"/>
    </location>
    <ligand>
        <name>S-adenosyl-L-methionine</name>
        <dbReference type="ChEBI" id="CHEBI:59789"/>
    </ligand>
</feature>
<evidence type="ECO:0000313" key="2">
    <source>
        <dbReference type="EMBL" id="MBO1927208.1"/>
    </source>
</evidence>
<accession>A0ABS3Q4F0</accession>